<dbReference type="InterPro" id="IPR018060">
    <property type="entry name" value="HTH_AraC"/>
</dbReference>
<accession>A0A552VAR0</accession>
<evidence type="ECO:0000256" key="2">
    <source>
        <dbReference type="ARBA" id="ARBA00023125"/>
    </source>
</evidence>
<dbReference type="RefSeq" id="WP_143371795.1">
    <property type="nucleotide sequence ID" value="NZ_VJVZ01000001.1"/>
</dbReference>
<dbReference type="InterPro" id="IPR009057">
    <property type="entry name" value="Homeodomain-like_sf"/>
</dbReference>
<dbReference type="GO" id="GO:0003700">
    <property type="term" value="F:DNA-binding transcription factor activity"/>
    <property type="evidence" value="ECO:0007669"/>
    <property type="project" value="InterPro"/>
</dbReference>
<sequence>MKKKIDKVHKFDSLSELNKSLGLPKPLHPMICLNNYADITTPFEELPKATLLSFFKISYKFNLTGKIGYGQHSYDFAEGHLAFIAPNQVLVTGEADKDFSGCTLLFHPDFILNYPLAAKIKNYGFFSYSANEALFLSDKEKQTIFRVFDDIREELNNSIDDITQDVLVSHIEVLLNYSNRYYKRQFITRKVINSQLVTKLEYLLHAYFDDKITLLQGLPTVEYLAGKLNVSPRYLSDMLRNITGQNAQQHIQSVIIEKAKEYLAADELSVGEIAVNLGFAQPQSFNKLFKRKTSLTPIEFRHSLN</sequence>
<evidence type="ECO:0000256" key="3">
    <source>
        <dbReference type="ARBA" id="ARBA00023163"/>
    </source>
</evidence>
<evidence type="ECO:0000259" key="4">
    <source>
        <dbReference type="PROSITE" id="PS01124"/>
    </source>
</evidence>
<dbReference type="EMBL" id="VJVZ01000001">
    <property type="protein sequence ID" value="TRW27567.1"/>
    <property type="molecule type" value="Genomic_DNA"/>
</dbReference>
<dbReference type="GO" id="GO:0043565">
    <property type="term" value="F:sequence-specific DNA binding"/>
    <property type="evidence" value="ECO:0007669"/>
    <property type="project" value="InterPro"/>
</dbReference>
<proteinExistence type="predicted"/>
<name>A0A552VAR0_9FLAO</name>
<dbReference type="PANTHER" id="PTHR43280:SF32">
    <property type="entry name" value="TRANSCRIPTIONAL REGULATORY PROTEIN"/>
    <property type="match status" value="1"/>
</dbReference>
<dbReference type="Proteomes" id="UP000320643">
    <property type="component" value="Unassembled WGS sequence"/>
</dbReference>
<dbReference type="PROSITE" id="PS01124">
    <property type="entry name" value="HTH_ARAC_FAMILY_2"/>
    <property type="match status" value="1"/>
</dbReference>
<dbReference type="PANTHER" id="PTHR43280">
    <property type="entry name" value="ARAC-FAMILY TRANSCRIPTIONAL REGULATOR"/>
    <property type="match status" value="1"/>
</dbReference>
<evidence type="ECO:0000256" key="1">
    <source>
        <dbReference type="ARBA" id="ARBA00023015"/>
    </source>
</evidence>
<gene>
    <name evidence="5" type="ORF">FMM05_02695</name>
</gene>
<protein>
    <submittedName>
        <fullName evidence="5">Helix-turn-helix transcriptional regulator</fullName>
    </submittedName>
</protein>
<dbReference type="OrthoDB" id="2600165at2"/>
<organism evidence="5 6">
    <name type="scientific">Flavobacterium zepuense</name>
    <dbReference type="NCBI Taxonomy" id="2593302"/>
    <lineage>
        <taxon>Bacteria</taxon>
        <taxon>Pseudomonadati</taxon>
        <taxon>Bacteroidota</taxon>
        <taxon>Flavobacteriia</taxon>
        <taxon>Flavobacteriales</taxon>
        <taxon>Flavobacteriaceae</taxon>
        <taxon>Flavobacterium</taxon>
    </lineage>
</organism>
<dbReference type="Pfam" id="PF12833">
    <property type="entry name" value="HTH_18"/>
    <property type="match status" value="1"/>
</dbReference>
<reference evidence="5 6" key="1">
    <citation type="submission" date="2019-07" db="EMBL/GenBank/DDBJ databases">
        <title>Flavobacterium sp. nov., isolated from glacier ice.</title>
        <authorList>
            <person name="Liu Q."/>
            <person name="Xin Y.-H."/>
        </authorList>
    </citation>
    <scope>NUCLEOTIDE SEQUENCE [LARGE SCALE GENOMIC DNA]</scope>
    <source>
        <strain evidence="5 6">ZT4R6</strain>
    </source>
</reference>
<feature type="domain" description="HTH araC/xylS-type" evidence="4">
    <location>
        <begin position="198"/>
        <end position="303"/>
    </location>
</feature>
<dbReference type="AlphaFoldDB" id="A0A552VAR0"/>
<keyword evidence="2" id="KW-0238">DNA-binding</keyword>
<keyword evidence="1" id="KW-0805">Transcription regulation</keyword>
<evidence type="ECO:0000313" key="6">
    <source>
        <dbReference type="Proteomes" id="UP000320643"/>
    </source>
</evidence>
<comment type="caution">
    <text evidence="5">The sequence shown here is derived from an EMBL/GenBank/DDBJ whole genome shotgun (WGS) entry which is preliminary data.</text>
</comment>
<keyword evidence="6" id="KW-1185">Reference proteome</keyword>
<dbReference type="SUPFAM" id="SSF46689">
    <property type="entry name" value="Homeodomain-like"/>
    <property type="match status" value="1"/>
</dbReference>
<keyword evidence="3" id="KW-0804">Transcription</keyword>
<dbReference type="Gene3D" id="1.10.10.60">
    <property type="entry name" value="Homeodomain-like"/>
    <property type="match status" value="1"/>
</dbReference>
<evidence type="ECO:0000313" key="5">
    <source>
        <dbReference type="EMBL" id="TRW27567.1"/>
    </source>
</evidence>
<dbReference type="SMART" id="SM00342">
    <property type="entry name" value="HTH_ARAC"/>
    <property type="match status" value="1"/>
</dbReference>